<protein>
    <recommendedName>
        <fullName evidence="4">Secreted protein</fullName>
    </recommendedName>
</protein>
<gene>
    <name evidence="2" type="ORF">BpHYR1_006540</name>
</gene>
<evidence type="ECO:0000313" key="3">
    <source>
        <dbReference type="Proteomes" id="UP000276133"/>
    </source>
</evidence>
<evidence type="ECO:0008006" key="4">
    <source>
        <dbReference type="Google" id="ProtNLM"/>
    </source>
</evidence>
<comment type="caution">
    <text evidence="2">The sequence shown here is derived from an EMBL/GenBank/DDBJ whole genome shotgun (WGS) entry which is preliminary data.</text>
</comment>
<name>A0A3M7T4V1_BRAPC</name>
<reference evidence="2 3" key="1">
    <citation type="journal article" date="2018" name="Sci. Rep.">
        <title>Genomic signatures of local adaptation to the degree of environmental predictability in rotifers.</title>
        <authorList>
            <person name="Franch-Gras L."/>
            <person name="Hahn C."/>
            <person name="Garcia-Roger E.M."/>
            <person name="Carmona M.J."/>
            <person name="Serra M."/>
            <person name="Gomez A."/>
        </authorList>
    </citation>
    <scope>NUCLEOTIDE SEQUENCE [LARGE SCALE GENOMIC DNA]</scope>
    <source>
        <strain evidence="2">HYR1</strain>
    </source>
</reference>
<dbReference type="EMBL" id="REGN01000277">
    <property type="protein sequence ID" value="RNA43103.1"/>
    <property type="molecule type" value="Genomic_DNA"/>
</dbReference>
<dbReference type="Proteomes" id="UP000276133">
    <property type="component" value="Unassembled WGS sequence"/>
</dbReference>
<evidence type="ECO:0000313" key="2">
    <source>
        <dbReference type="EMBL" id="RNA43103.1"/>
    </source>
</evidence>
<keyword evidence="1" id="KW-0732">Signal</keyword>
<dbReference type="AlphaFoldDB" id="A0A3M7T4V1"/>
<proteinExistence type="predicted"/>
<keyword evidence="3" id="KW-1185">Reference proteome</keyword>
<accession>A0A3M7T4V1</accession>
<sequence length="147" mass="16751">MRFIFLLKILILHVLVLDVAWSANSSIIWVPIFSERLLWFRSKTRESHWWLLMSDLAVVLPVRNSLRLNAWGTEPICRVSTLCWKPVGSACCQAWMSTEMSPLFTVSFMKGSGATLSWSHSKVLLFSRRISLSRIASADTTDVFSLS</sequence>
<feature type="chain" id="PRO_5018287156" description="Secreted protein" evidence="1">
    <location>
        <begin position="23"/>
        <end position="147"/>
    </location>
</feature>
<feature type="signal peptide" evidence="1">
    <location>
        <begin position="1"/>
        <end position="22"/>
    </location>
</feature>
<evidence type="ECO:0000256" key="1">
    <source>
        <dbReference type="SAM" id="SignalP"/>
    </source>
</evidence>
<organism evidence="2 3">
    <name type="scientific">Brachionus plicatilis</name>
    <name type="common">Marine rotifer</name>
    <name type="synonym">Brachionus muelleri</name>
    <dbReference type="NCBI Taxonomy" id="10195"/>
    <lineage>
        <taxon>Eukaryota</taxon>
        <taxon>Metazoa</taxon>
        <taxon>Spiralia</taxon>
        <taxon>Gnathifera</taxon>
        <taxon>Rotifera</taxon>
        <taxon>Eurotatoria</taxon>
        <taxon>Monogononta</taxon>
        <taxon>Pseudotrocha</taxon>
        <taxon>Ploima</taxon>
        <taxon>Brachionidae</taxon>
        <taxon>Brachionus</taxon>
    </lineage>
</organism>